<dbReference type="InterPro" id="IPR033121">
    <property type="entry name" value="PEPTIDASE_A1"/>
</dbReference>
<comment type="catalytic activity">
    <reaction evidence="1">
        <text>Hydrolysis of proteins with broad specificity similar to that of pepsin A, preferring hydrophobic residues at P1 and P1', but also cleaving 20-Gly-|-Glu-21 in the B chain of insulin. Clots milk, and activates trypsinogen.</text>
        <dbReference type="EC" id="3.4.23.20"/>
    </reaction>
</comment>
<evidence type="ECO:0000256" key="6">
    <source>
        <dbReference type="ARBA" id="ARBA00022670"/>
    </source>
</evidence>
<comment type="similarity">
    <text evidence="3 10">Belongs to the peptidase A1 family.</text>
</comment>
<comment type="subunit">
    <text evidence="4">Monomer.</text>
</comment>
<accession>A0A9W9LS76</accession>
<keyword evidence="6 10" id="KW-0645">Protease</keyword>
<proteinExistence type="inferred from homology"/>
<keyword evidence="13" id="KW-1185">Reference proteome</keyword>
<evidence type="ECO:0000256" key="7">
    <source>
        <dbReference type="ARBA" id="ARBA00022750"/>
    </source>
</evidence>
<feature type="domain" description="Peptidase A1" evidence="11">
    <location>
        <begin position="107"/>
        <end position="433"/>
    </location>
</feature>
<evidence type="ECO:0000256" key="3">
    <source>
        <dbReference type="ARBA" id="ARBA00007447"/>
    </source>
</evidence>
<evidence type="ECO:0000256" key="8">
    <source>
        <dbReference type="ARBA" id="ARBA00022801"/>
    </source>
</evidence>
<dbReference type="InterPro" id="IPR021109">
    <property type="entry name" value="Peptidase_aspartic_dom_sf"/>
</dbReference>
<dbReference type="InterPro" id="IPR001461">
    <property type="entry name" value="Aspartic_peptidase_A1"/>
</dbReference>
<protein>
    <recommendedName>
        <fullName evidence="5">penicillopepsin</fullName>
        <ecNumber evidence="5">3.4.23.20</ecNumber>
    </recommendedName>
</protein>
<dbReference type="EMBL" id="JAPQKO010000003">
    <property type="protein sequence ID" value="KAJ5172928.1"/>
    <property type="molecule type" value="Genomic_DNA"/>
</dbReference>
<reference evidence="12" key="2">
    <citation type="journal article" date="2023" name="IMA Fungus">
        <title>Comparative genomic study of the Penicillium genus elucidates a diverse pangenome and 15 lateral gene transfer events.</title>
        <authorList>
            <person name="Petersen C."/>
            <person name="Sorensen T."/>
            <person name="Nielsen M.R."/>
            <person name="Sondergaard T.E."/>
            <person name="Sorensen J.L."/>
            <person name="Fitzpatrick D.A."/>
            <person name="Frisvad J.C."/>
            <person name="Nielsen K.L."/>
        </authorList>
    </citation>
    <scope>NUCLEOTIDE SEQUENCE</scope>
    <source>
        <strain evidence="12">IBT 21917</strain>
    </source>
</reference>
<feature type="active site" evidence="9">
    <location>
        <position position="125"/>
    </location>
</feature>
<evidence type="ECO:0000256" key="10">
    <source>
        <dbReference type="RuleBase" id="RU000454"/>
    </source>
</evidence>
<dbReference type="PROSITE" id="PS51767">
    <property type="entry name" value="PEPTIDASE_A1"/>
    <property type="match status" value="1"/>
</dbReference>
<evidence type="ECO:0000256" key="2">
    <source>
        <dbReference type="ARBA" id="ARBA00002983"/>
    </source>
</evidence>
<evidence type="ECO:0000259" key="11">
    <source>
        <dbReference type="PROSITE" id="PS51767"/>
    </source>
</evidence>
<comment type="caution">
    <text evidence="12">The sequence shown here is derived from an EMBL/GenBank/DDBJ whole genome shotgun (WGS) entry which is preliminary data.</text>
</comment>
<dbReference type="EC" id="3.4.23.20" evidence="5"/>
<dbReference type="GO" id="GO:0004190">
    <property type="term" value="F:aspartic-type endopeptidase activity"/>
    <property type="evidence" value="ECO:0007669"/>
    <property type="project" value="UniProtKB-KW"/>
</dbReference>
<evidence type="ECO:0000313" key="13">
    <source>
        <dbReference type="Proteomes" id="UP001146351"/>
    </source>
</evidence>
<evidence type="ECO:0000256" key="1">
    <source>
        <dbReference type="ARBA" id="ARBA00000043"/>
    </source>
</evidence>
<evidence type="ECO:0000256" key="5">
    <source>
        <dbReference type="ARBA" id="ARBA00013206"/>
    </source>
</evidence>
<keyword evidence="7 10" id="KW-0064">Aspartyl protease</keyword>
<dbReference type="AlphaFoldDB" id="A0A9W9LS76"/>
<dbReference type="PANTHER" id="PTHR47966:SF1">
    <property type="entry name" value="ASPARTYL PROTEINASE"/>
    <property type="match status" value="1"/>
</dbReference>
<dbReference type="PROSITE" id="PS00141">
    <property type="entry name" value="ASP_PROTEASE"/>
    <property type="match status" value="1"/>
</dbReference>
<dbReference type="PANTHER" id="PTHR47966">
    <property type="entry name" value="BETA-SITE APP-CLEAVING ENZYME, ISOFORM A-RELATED"/>
    <property type="match status" value="1"/>
</dbReference>
<dbReference type="InterPro" id="IPR034163">
    <property type="entry name" value="Aspergillopepsin-like_cat_dom"/>
</dbReference>
<evidence type="ECO:0000313" key="12">
    <source>
        <dbReference type="EMBL" id="KAJ5172928.1"/>
    </source>
</evidence>
<dbReference type="PRINTS" id="PR00792">
    <property type="entry name" value="PEPSIN"/>
</dbReference>
<feature type="active site" evidence="9">
    <location>
        <position position="325"/>
    </location>
</feature>
<dbReference type="InterPro" id="IPR001969">
    <property type="entry name" value="Aspartic_peptidase_AS"/>
</dbReference>
<sequence length="433" mass="47043">MAVLKFFKSKLGRKPSMEPTKIKMVSNPNYRKSGPKSYLHLMRKYRFNPTKPGPYFLGTVMHQTGRPYTDKPIGGRVYARQTLQKKNADTDRVGQVDTDDVQNDSMYLAQVGIGTPARTFYLHFDTGSADLWVWSTKMPSVTLSQHKHHKIFDPRRSTSFKSKESAAWKISYGDGSSASGTVGIDNVSIGGLVVKGQTVELAESISAQFAGGASDGVLGLAFGSLNTVKPQAVNTPLENVVSQSDIPKSAALFTVKLGSGCDTDGHNHGEPFYTFGFIDPETVEALGEVYYTSVDKSQGLWMVDSASAVVNGKLVARAGNKAIVDTGTPLTLVDDDTCQSVYDGIQGAFYDEESQGYIYPSNALAEELPVVSFALGDKQFFLRKEDLGFAPAKPGYLYGGIQSRGSMRTDVMGATFLQAIYAVCASPLFRWPC</sequence>
<reference evidence="12" key="1">
    <citation type="submission" date="2022-11" db="EMBL/GenBank/DDBJ databases">
        <authorList>
            <person name="Petersen C."/>
        </authorList>
    </citation>
    <scope>NUCLEOTIDE SEQUENCE</scope>
    <source>
        <strain evidence="12">IBT 21917</strain>
    </source>
</reference>
<dbReference type="Proteomes" id="UP001146351">
    <property type="component" value="Unassembled WGS sequence"/>
</dbReference>
<name>A0A9W9LS76_9EURO</name>
<dbReference type="Pfam" id="PF00026">
    <property type="entry name" value="Asp"/>
    <property type="match status" value="1"/>
</dbReference>
<keyword evidence="8 10" id="KW-0378">Hydrolase</keyword>
<gene>
    <name evidence="12" type="ORF">N7492_005521</name>
</gene>
<evidence type="ECO:0000256" key="4">
    <source>
        <dbReference type="ARBA" id="ARBA00011245"/>
    </source>
</evidence>
<evidence type="ECO:0000256" key="9">
    <source>
        <dbReference type="PIRSR" id="PIRSR601461-1"/>
    </source>
</evidence>
<dbReference type="FunFam" id="2.40.70.10:FF:000092">
    <property type="entry name" value="Aspartic endopeptidase (AP1)"/>
    <property type="match status" value="1"/>
</dbReference>
<dbReference type="CDD" id="cd06097">
    <property type="entry name" value="Aspergillopepsin_like"/>
    <property type="match status" value="1"/>
</dbReference>
<dbReference type="OrthoDB" id="2747330at2759"/>
<comment type="function">
    <text evidence="2">Secreted aspartic endopeptidase that allows assimilation of proteinaceous substrates. The scissile peptide bond is attacked by a nucleophilic water molecule activated by two aspartic residues in the active site. Shows a broad primary substrate specificity. Favors hydrophobic residues at the P1 and P1' positions, but can also activate trypsinogen and hydrolyze the B chain of insulin between positions 'Gly-20' and 'Glu-21'.</text>
</comment>
<dbReference type="Gene3D" id="2.40.70.10">
    <property type="entry name" value="Acid Proteases"/>
    <property type="match status" value="2"/>
</dbReference>
<dbReference type="SUPFAM" id="SSF50630">
    <property type="entry name" value="Acid proteases"/>
    <property type="match status" value="1"/>
</dbReference>
<organism evidence="12 13">
    <name type="scientific">Penicillium capsulatum</name>
    <dbReference type="NCBI Taxonomy" id="69766"/>
    <lineage>
        <taxon>Eukaryota</taxon>
        <taxon>Fungi</taxon>
        <taxon>Dikarya</taxon>
        <taxon>Ascomycota</taxon>
        <taxon>Pezizomycotina</taxon>
        <taxon>Eurotiomycetes</taxon>
        <taxon>Eurotiomycetidae</taxon>
        <taxon>Eurotiales</taxon>
        <taxon>Aspergillaceae</taxon>
        <taxon>Penicillium</taxon>
    </lineage>
</organism>
<dbReference type="GO" id="GO:0006508">
    <property type="term" value="P:proteolysis"/>
    <property type="evidence" value="ECO:0007669"/>
    <property type="project" value="UniProtKB-KW"/>
</dbReference>